<sequence length="50" mass="5341">MASIAALAARQAATLTRLSSSPKTSGSSALTLFNAPWPRRRRRSPWSAKG</sequence>
<feature type="region of interest" description="Disordered" evidence="1">
    <location>
        <begin position="15"/>
        <end position="50"/>
    </location>
</feature>
<organism evidence="2">
    <name type="scientific">Fagus sylvatica</name>
    <name type="common">Beechnut</name>
    <dbReference type="NCBI Taxonomy" id="28930"/>
    <lineage>
        <taxon>Eukaryota</taxon>
        <taxon>Viridiplantae</taxon>
        <taxon>Streptophyta</taxon>
        <taxon>Embryophyta</taxon>
        <taxon>Tracheophyta</taxon>
        <taxon>Spermatophyta</taxon>
        <taxon>Magnoliopsida</taxon>
        <taxon>eudicotyledons</taxon>
        <taxon>Gunneridae</taxon>
        <taxon>Pentapetalae</taxon>
        <taxon>rosids</taxon>
        <taxon>fabids</taxon>
        <taxon>Fagales</taxon>
        <taxon>Fagaceae</taxon>
        <taxon>Fagus</taxon>
    </lineage>
</organism>
<proteinExistence type="predicted"/>
<reference evidence="2" key="1">
    <citation type="submission" date="2018-02" db="EMBL/GenBank/DDBJ databases">
        <authorList>
            <person name="Cohen D.B."/>
            <person name="Kent A.D."/>
        </authorList>
    </citation>
    <scope>NUCLEOTIDE SEQUENCE</scope>
</reference>
<dbReference type="AlphaFoldDB" id="A0A2N9EMZ6"/>
<feature type="compositionally biased region" description="Polar residues" evidence="1">
    <location>
        <begin position="19"/>
        <end position="31"/>
    </location>
</feature>
<gene>
    <name evidence="2" type="ORF">FSB_LOCUS3816</name>
</gene>
<protein>
    <submittedName>
        <fullName evidence="2">Uncharacterized protein</fullName>
    </submittedName>
</protein>
<accession>A0A2N9EMZ6</accession>
<name>A0A2N9EMZ6_FAGSY</name>
<dbReference type="EMBL" id="OIVN01000190">
    <property type="protein sequence ID" value="SPC75934.1"/>
    <property type="molecule type" value="Genomic_DNA"/>
</dbReference>
<evidence type="ECO:0000256" key="1">
    <source>
        <dbReference type="SAM" id="MobiDB-lite"/>
    </source>
</evidence>
<evidence type="ECO:0000313" key="2">
    <source>
        <dbReference type="EMBL" id="SPC75934.1"/>
    </source>
</evidence>